<gene>
    <name evidence="2" type="ORF">MTUNDRAET4_0100</name>
</gene>
<reference evidence="2 3" key="1">
    <citation type="submission" date="2019-03" db="EMBL/GenBank/DDBJ databases">
        <authorList>
            <person name="Kox A.R. M."/>
        </authorList>
    </citation>
    <scope>NUCLEOTIDE SEQUENCE [LARGE SCALE GENOMIC DNA]</scope>
    <source>
        <strain evidence="2">MTUNDRAET4 annotated genome</strain>
        <plasmid evidence="3">2</plasmid>
    </source>
</reference>
<sequence>MRCGSNCPGARPSRSQDRRPAGDLSVQALCGAGIPSLSTVMTAFVQNTAEGNLVIGHRRLFRASLGEKIFGAQRTKLRPPRLHVEGRLLRRLQNDLVAEPADAHFRAFEPELLRQAHGLAAAMHEEFCDGFFARLPAGARCHDPPPSNDIYLK</sequence>
<feature type="region of interest" description="Disordered" evidence="1">
    <location>
        <begin position="1"/>
        <end position="22"/>
    </location>
</feature>
<organism evidence="2 3">
    <name type="scientific">Methylocella tundrae</name>
    <dbReference type="NCBI Taxonomy" id="227605"/>
    <lineage>
        <taxon>Bacteria</taxon>
        <taxon>Pseudomonadati</taxon>
        <taxon>Pseudomonadota</taxon>
        <taxon>Alphaproteobacteria</taxon>
        <taxon>Hyphomicrobiales</taxon>
        <taxon>Beijerinckiaceae</taxon>
        <taxon>Methylocella</taxon>
    </lineage>
</organism>
<dbReference type="KEGG" id="mtun:MTUNDRAET4_0100.1"/>
<keyword evidence="2" id="KW-0614">Plasmid</keyword>
<evidence type="ECO:0000313" key="2">
    <source>
        <dbReference type="EMBL" id="VFU16434.1"/>
    </source>
</evidence>
<protein>
    <submittedName>
        <fullName evidence="2">Uncharacterized protein</fullName>
    </submittedName>
</protein>
<accession>A0A4U8Z6L3</accession>
<geneLocation type="plasmid" evidence="2 3">
    <name>2</name>
</geneLocation>
<dbReference type="EMBL" id="LR536451">
    <property type="protein sequence ID" value="VFU16434.1"/>
    <property type="molecule type" value="Genomic_DNA"/>
</dbReference>
<name>A0A4U8Z6L3_METTU</name>
<evidence type="ECO:0000256" key="1">
    <source>
        <dbReference type="SAM" id="MobiDB-lite"/>
    </source>
</evidence>
<dbReference type="AlphaFoldDB" id="A0A4U8Z6L3"/>
<dbReference type="Proteomes" id="UP000294360">
    <property type="component" value="Plasmid 2"/>
</dbReference>
<evidence type="ECO:0000313" key="3">
    <source>
        <dbReference type="Proteomes" id="UP000294360"/>
    </source>
</evidence>
<proteinExistence type="predicted"/>